<evidence type="ECO:0000256" key="2">
    <source>
        <dbReference type="ARBA" id="ARBA00022723"/>
    </source>
</evidence>
<dbReference type="Gene3D" id="2.102.10.10">
    <property type="entry name" value="Rieske [2Fe-2S] iron-sulphur domain"/>
    <property type="match status" value="1"/>
</dbReference>
<dbReference type="GO" id="GO:0051537">
    <property type="term" value="F:2 iron, 2 sulfur cluster binding"/>
    <property type="evidence" value="ECO:0007669"/>
    <property type="project" value="UniProtKB-KW"/>
</dbReference>
<dbReference type="PROSITE" id="PS51296">
    <property type="entry name" value="RIESKE"/>
    <property type="match status" value="1"/>
</dbReference>
<organism evidence="8 9">
    <name type="scientific">Candidatus Pseudobacter hemicellulosilyticus</name>
    <dbReference type="NCBI Taxonomy" id="3121375"/>
    <lineage>
        <taxon>Bacteria</taxon>
        <taxon>Pseudomonadati</taxon>
        <taxon>Bacteroidota</taxon>
        <taxon>Chitinophagia</taxon>
        <taxon>Chitinophagales</taxon>
        <taxon>Chitinophagaceae</taxon>
        <taxon>Pseudobacter</taxon>
    </lineage>
</organism>
<evidence type="ECO:0000256" key="6">
    <source>
        <dbReference type="ARBA" id="ARBA00038001"/>
    </source>
</evidence>
<keyword evidence="4" id="KW-0411">Iron-sulfur</keyword>
<dbReference type="CDD" id="cd03467">
    <property type="entry name" value="Rieske"/>
    <property type="match status" value="1"/>
</dbReference>
<evidence type="ECO:0000256" key="3">
    <source>
        <dbReference type="ARBA" id="ARBA00023004"/>
    </source>
</evidence>
<dbReference type="PANTHER" id="PTHR21496">
    <property type="entry name" value="FERREDOXIN-RELATED"/>
    <property type="match status" value="1"/>
</dbReference>
<proteinExistence type="inferred from homology"/>
<keyword evidence="3" id="KW-0408">Iron</keyword>
<name>A0AAJ5WUY8_9BACT</name>
<comment type="similarity">
    <text evidence="6">Belongs to the bacterial ring-hydroxylating dioxygenase ferredoxin component family.</text>
</comment>
<evidence type="ECO:0000313" key="8">
    <source>
        <dbReference type="EMBL" id="WEK37058.1"/>
    </source>
</evidence>
<reference evidence="8" key="1">
    <citation type="submission" date="2023-03" db="EMBL/GenBank/DDBJ databases">
        <title>Andean soil-derived lignocellulolytic bacterial consortium as a source of novel taxa and putative plastic-active enzymes.</title>
        <authorList>
            <person name="Diaz-Garcia L."/>
            <person name="Chuvochina M."/>
            <person name="Feuerriegel G."/>
            <person name="Bunk B."/>
            <person name="Sproer C."/>
            <person name="Streit W.R."/>
            <person name="Rodriguez L.M."/>
            <person name="Overmann J."/>
            <person name="Jimenez D.J."/>
        </authorList>
    </citation>
    <scope>NUCLEOTIDE SEQUENCE</scope>
    <source>
        <strain evidence="8">MAG 7</strain>
    </source>
</reference>
<comment type="cofactor">
    <cofactor evidence="5">
        <name>[2Fe-2S] cluster</name>
        <dbReference type="ChEBI" id="CHEBI:190135"/>
    </cofactor>
</comment>
<evidence type="ECO:0000259" key="7">
    <source>
        <dbReference type="PROSITE" id="PS51296"/>
    </source>
</evidence>
<evidence type="ECO:0000256" key="5">
    <source>
        <dbReference type="ARBA" id="ARBA00034078"/>
    </source>
</evidence>
<dbReference type="EMBL" id="CP119311">
    <property type="protein sequence ID" value="WEK37058.1"/>
    <property type="molecule type" value="Genomic_DNA"/>
</dbReference>
<protein>
    <submittedName>
        <fullName evidence="8">Rieske 2Fe-2S domain-containing protein</fullName>
    </submittedName>
</protein>
<dbReference type="GO" id="GO:0046872">
    <property type="term" value="F:metal ion binding"/>
    <property type="evidence" value="ECO:0007669"/>
    <property type="project" value="UniProtKB-KW"/>
</dbReference>
<dbReference type="Pfam" id="PF00355">
    <property type="entry name" value="Rieske"/>
    <property type="match status" value="1"/>
</dbReference>
<keyword evidence="2" id="KW-0479">Metal-binding</keyword>
<dbReference type="PANTHER" id="PTHR21496:SF0">
    <property type="entry name" value="RIESKE DOMAIN-CONTAINING PROTEIN"/>
    <property type="match status" value="1"/>
</dbReference>
<evidence type="ECO:0000256" key="4">
    <source>
        <dbReference type="ARBA" id="ARBA00023014"/>
    </source>
</evidence>
<gene>
    <name evidence="8" type="ORF">P0Y53_06050</name>
</gene>
<dbReference type="Proteomes" id="UP001220610">
    <property type="component" value="Chromosome"/>
</dbReference>
<sequence length="119" mass="13375">MAEKKYTWHKIAESGQELLAGDNSIAVVEVKGKKVCVARHQDNWYGFAYKCPHAGAPMTDGYIDMAGNVVCPLHRYKFSLRNGRNTSGEGYYLKTYPVQLQEDGLYMGMEEGGLFSWLS</sequence>
<dbReference type="SUPFAM" id="SSF50022">
    <property type="entry name" value="ISP domain"/>
    <property type="match status" value="1"/>
</dbReference>
<accession>A0AAJ5WUY8</accession>
<dbReference type="InterPro" id="IPR036922">
    <property type="entry name" value="Rieske_2Fe-2S_sf"/>
</dbReference>
<evidence type="ECO:0000256" key="1">
    <source>
        <dbReference type="ARBA" id="ARBA00022714"/>
    </source>
</evidence>
<dbReference type="AlphaFoldDB" id="A0AAJ5WUY8"/>
<dbReference type="InterPro" id="IPR017941">
    <property type="entry name" value="Rieske_2Fe-2S"/>
</dbReference>
<keyword evidence="1" id="KW-0001">2Fe-2S</keyword>
<feature type="domain" description="Rieske" evidence="7">
    <location>
        <begin position="8"/>
        <end position="107"/>
    </location>
</feature>
<evidence type="ECO:0000313" key="9">
    <source>
        <dbReference type="Proteomes" id="UP001220610"/>
    </source>
</evidence>